<accession>A0AAW0YI51</accession>
<dbReference type="EMBL" id="JBCAWK010000013">
    <property type="protein sequence ID" value="KAK8844845.1"/>
    <property type="molecule type" value="Genomic_DNA"/>
</dbReference>
<feature type="region of interest" description="Disordered" evidence="1">
    <location>
        <begin position="1"/>
        <end position="29"/>
    </location>
</feature>
<dbReference type="Proteomes" id="UP001388673">
    <property type="component" value="Unassembled WGS sequence"/>
</dbReference>
<gene>
    <name evidence="2" type="ORF">IAR55_006695</name>
</gene>
<evidence type="ECO:0000313" key="3">
    <source>
        <dbReference type="Proteomes" id="UP001388673"/>
    </source>
</evidence>
<sequence length="424" mass="46488">MSSPIHKFLFSPPPSPPSRAVDKDPNHGLTSIKSLLLPTEFIPRSSLDGSTLKTRSPRTPQQSRFTLDNVYPSTYPSRTKELDRDVEAAPLAREFSTPRQRPSEKLVSSPPFVPSNVPSAPLPIPSSLPKPLLRLLFLVSLLASSVLILVFVPAARLPSLRAASASRRLALSPDGRAYFDIESPVDSWSAARDRDYRPPQVKAAHMLRRAADEPKAAPAPHPKTTRPALTARPLPSSHELLALQSYLLSSAYNVLPGHIDPQQPLDANHILGVGAHKLGPAGGATETAWLQELKSERDDEVVVWYGGDGRSRLPHEVLDILASTHGSARRPTLIPCYSRPDRSVLLSVLDRLGLPLRHNPIIMIGNEPIVGDMRNLEALRLSGELEAKLAAIGWNKVDKVAWKPKIAVVKKRELSEVEEAMRRG</sequence>
<dbReference type="GeneID" id="92183953"/>
<organism evidence="2 3">
    <name type="scientific">Kwoniella newhampshirensis</name>
    <dbReference type="NCBI Taxonomy" id="1651941"/>
    <lineage>
        <taxon>Eukaryota</taxon>
        <taxon>Fungi</taxon>
        <taxon>Dikarya</taxon>
        <taxon>Basidiomycota</taxon>
        <taxon>Agaricomycotina</taxon>
        <taxon>Tremellomycetes</taxon>
        <taxon>Tremellales</taxon>
        <taxon>Cryptococcaceae</taxon>
        <taxon>Kwoniella</taxon>
    </lineage>
</organism>
<name>A0AAW0YI51_9TREE</name>
<feature type="region of interest" description="Disordered" evidence="1">
    <location>
        <begin position="91"/>
        <end position="111"/>
    </location>
</feature>
<feature type="region of interest" description="Disordered" evidence="1">
    <location>
        <begin position="44"/>
        <end position="64"/>
    </location>
</feature>
<evidence type="ECO:0000313" key="2">
    <source>
        <dbReference type="EMBL" id="KAK8844845.1"/>
    </source>
</evidence>
<protein>
    <submittedName>
        <fullName evidence="2">Uncharacterized protein</fullName>
    </submittedName>
</protein>
<dbReference type="KEGG" id="kne:92183953"/>
<proteinExistence type="predicted"/>
<keyword evidence="3" id="KW-1185">Reference proteome</keyword>
<feature type="compositionally biased region" description="Polar residues" evidence="1">
    <location>
        <begin position="47"/>
        <end position="64"/>
    </location>
</feature>
<feature type="region of interest" description="Disordered" evidence="1">
    <location>
        <begin position="207"/>
        <end position="231"/>
    </location>
</feature>
<reference evidence="2 3" key="1">
    <citation type="journal article" date="2024" name="bioRxiv">
        <title>Comparative genomics of Cryptococcus and Kwoniella reveals pathogenesis evolution and contrasting karyotype dynamics via intercentromeric recombination or chromosome fusion.</title>
        <authorList>
            <person name="Coelho M.A."/>
            <person name="David-Palma M."/>
            <person name="Shea T."/>
            <person name="Bowers K."/>
            <person name="McGinley-Smith S."/>
            <person name="Mohammad A.W."/>
            <person name="Gnirke A."/>
            <person name="Yurkov A.M."/>
            <person name="Nowrousian M."/>
            <person name="Sun S."/>
            <person name="Cuomo C.A."/>
            <person name="Heitman J."/>
        </authorList>
    </citation>
    <scope>NUCLEOTIDE SEQUENCE [LARGE SCALE GENOMIC DNA]</scope>
    <source>
        <strain evidence="2 3">CBS 13917</strain>
    </source>
</reference>
<dbReference type="RefSeq" id="XP_066800069.1">
    <property type="nucleotide sequence ID" value="XM_066949775.1"/>
</dbReference>
<dbReference type="AlphaFoldDB" id="A0AAW0YI51"/>
<comment type="caution">
    <text evidence="2">The sequence shown here is derived from an EMBL/GenBank/DDBJ whole genome shotgun (WGS) entry which is preliminary data.</text>
</comment>
<evidence type="ECO:0000256" key="1">
    <source>
        <dbReference type="SAM" id="MobiDB-lite"/>
    </source>
</evidence>